<dbReference type="STRING" id="1122247.GCA_000379865_00370"/>
<keyword evidence="2" id="KW-0560">Oxidoreductase</keyword>
<dbReference type="PATRIC" id="fig|1122247.3.peg.4222"/>
<dbReference type="Pfam" id="PF00106">
    <property type="entry name" value="adh_short"/>
    <property type="match status" value="1"/>
</dbReference>
<organism evidence="4 5">
    <name type="scientific">Mycolicibacterium hassiacum (strain DSM 44199 / CIP 105218 / JCM 12690 / 3849)</name>
    <name type="common">Mycobacterium hassiacum</name>
    <dbReference type="NCBI Taxonomy" id="1122247"/>
    <lineage>
        <taxon>Bacteria</taxon>
        <taxon>Bacillati</taxon>
        <taxon>Actinomycetota</taxon>
        <taxon>Actinomycetes</taxon>
        <taxon>Mycobacteriales</taxon>
        <taxon>Mycobacteriaceae</taxon>
        <taxon>Mycolicibacterium</taxon>
    </lineage>
</organism>
<dbReference type="eggNOG" id="COG1028">
    <property type="taxonomic scope" value="Bacteria"/>
</dbReference>
<accession>K5BIN3</accession>
<name>K5BIN3_MYCHD</name>
<dbReference type="InterPro" id="IPR002347">
    <property type="entry name" value="SDR_fam"/>
</dbReference>
<evidence type="ECO:0000256" key="3">
    <source>
        <dbReference type="RuleBase" id="RU000363"/>
    </source>
</evidence>
<dbReference type="PRINTS" id="PR00080">
    <property type="entry name" value="SDRFAMILY"/>
</dbReference>
<comment type="similarity">
    <text evidence="1 3">Belongs to the short-chain dehydrogenases/reductases (SDR) family.</text>
</comment>
<sequence>MVTLRFDGRTVVITGAGRGVGRAHALAFARRGAAVVVNDIDAEPAVRTCDEITAAGGHAHPQHGDVSDPAVAKALVQCAIDTFGGVDVVVNNAGIDRVVRLAEVTPELLSEFFGVHVLAAHQVAAAAWPHLVRAGFGRIINTTSSAGYFGLKRALPYSVAKGALHALTQSLAAEGARHGITVNAVAPFAASRLARNRTVDAPQLYDAIVRAAPAEAVSPVVLWLAHETTSVTGMAFEVGAGAVTRIAVGQSAGLVADELTPELVRDNADAVLALQSMEFPDAGSTDRPLSRIVMQMAQPQRR</sequence>
<dbReference type="PROSITE" id="PS00061">
    <property type="entry name" value="ADH_SHORT"/>
    <property type="match status" value="1"/>
</dbReference>
<keyword evidence="5" id="KW-1185">Reference proteome</keyword>
<evidence type="ECO:0000256" key="2">
    <source>
        <dbReference type="ARBA" id="ARBA00023002"/>
    </source>
</evidence>
<dbReference type="InterPro" id="IPR036291">
    <property type="entry name" value="NAD(P)-bd_dom_sf"/>
</dbReference>
<dbReference type="OrthoDB" id="9808187at2"/>
<dbReference type="Gene3D" id="3.40.50.720">
    <property type="entry name" value="NAD(P)-binding Rossmann-like Domain"/>
    <property type="match status" value="1"/>
</dbReference>
<proteinExistence type="inferred from homology"/>
<dbReference type="AlphaFoldDB" id="K5BIN3"/>
<protein>
    <submittedName>
        <fullName evidence="4">Short chain dehydrogenase</fullName>
    </submittedName>
</protein>
<dbReference type="GO" id="GO:0016491">
    <property type="term" value="F:oxidoreductase activity"/>
    <property type="evidence" value="ECO:0007669"/>
    <property type="project" value="UniProtKB-KW"/>
</dbReference>
<evidence type="ECO:0000256" key="1">
    <source>
        <dbReference type="ARBA" id="ARBA00006484"/>
    </source>
</evidence>
<reference evidence="4 5" key="1">
    <citation type="journal article" date="2012" name="J. Bacteriol.">
        <title>Genome sequence of Mycobacterium hassiacum DSM 44199, a rare source of heat-stable mycobacterial proteins.</title>
        <authorList>
            <person name="Tiago I."/>
            <person name="Maranha A."/>
            <person name="Mendes V."/>
            <person name="Alarico S."/>
            <person name="Moynihan P.J."/>
            <person name="Clarke A.J."/>
            <person name="Macedo-Ribeiro S."/>
            <person name="Pereira P.J."/>
            <person name="Empadinhas N."/>
        </authorList>
    </citation>
    <scope>NUCLEOTIDE SEQUENCE [LARGE SCALE GENOMIC DNA]</scope>
    <source>
        <strain evidence="5">DSM 44199 / CIP 105218 / JCM 12690 / 3849</strain>
    </source>
</reference>
<dbReference type="Proteomes" id="UP000006265">
    <property type="component" value="Unassembled WGS sequence"/>
</dbReference>
<dbReference type="PANTHER" id="PTHR45024:SF2">
    <property type="entry name" value="SCP2 DOMAIN-CONTAINING PROTEIN"/>
    <property type="match status" value="1"/>
</dbReference>
<dbReference type="PRINTS" id="PR00081">
    <property type="entry name" value="GDHRDH"/>
</dbReference>
<dbReference type="InterPro" id="IPR020904">
    <property type="entry name" value="Sc_DH/Rdtase_CS"/>
</dbReference>
<evidence type="ECO:0000313" key="5">
    <source>
        <dbReference type="Proteomes" id="UP000006265"/>
    </source>
</evidence>
<dbReference type="EMBL" id="AMRA01000123">
    <property type="protein sequence ID" value="EKF21664.1"/>
    <property type="molecule type" value="Genomic_DNA"/>
</dbReference>
<comment type="caution">
    <text evidence="4">The sequence shown here is derived from an EMBL/GenBank/DDBJ whole genome shotgun (WGS) entry which is preliminary data.</text>
</comment>
<dbReference type="SUPFAM" id="SSF51735">
    <property type="entry name" value="NAD(P)-binding Rossmann-fold domains"/>
    <property type="match status" value="1"/>
</dbReference>
<evidence type="ECO:0000313" key="4">
    <source>
        <dbReference type="EMBL" id="EKF21664.1"/>
    </source>
</evidence>
<dbReference type="InterPro" id="IPR051687">
    <property type="entry name" value="Peroxisomal_Beta-Oxidation"/>
</dbReference>
<dbReference type="PANTHER" id="PTHR45024">
    <property type="entry name" value="DEHYDROGENASES, SHORT CHAIN"/>
    <property type="match status" value="1"/>
</dbReference>
<gene>
    <name evidence="4" type="ORF">C731_4403</name>
</gene>